<reference evidence="8" key="2">
    <citation type="submission" date="2025-08" db="UniProtKB">
        <authorList>
            <consortium name="Ensembl"/>
        </authorList>
    </citation>
    <scope>IDENTIFICATION</scope>
</reference>
<evidence type="ECO:0000313" key="9">
    <source>
        <dbReference type="Proteomes" id="UP000008144"/>
    </source>
</evidence>
<organism evidence="8 9">
    <name type="scientific">Ciona intestinalis</name>
    <name type="common">Transparent sea squirt</name>
    <name type="synonym">Ascidia intestinalis</name>
    <dbReference type="NCBI Taxonomy" id="7719"/>
    <lineage>
        <taxon>Eukaryota</taxon>
        <taxon>Metazoa</taxon>
        <taxon>Chordata</taxon>
        <taxon>Tunicata</taxon>
        <taxon>Ascidiacea</taxon>
        <taxon>Phlebobranchia</taxon>
        <taxon>Cionidae</taxon>
        <taxon>Ciona</taxon>
    </lineage>
</organism>
<dbReference type="Proteomes" id="UP000008144">
    <property type="component" value="Unassembled WGS sequence"/>
</dbReference>
<name>F7AHC2_CIOIN</name>
<dbReference type="InParanoid" id="F7AHC2"/>
<dbReference type="OMA" id="ADFIMYE"/>
<dbReference type="Gene3D" id="1.20.1050.10">
    <property type="match status" value="1"/>
</dbReference>
<keyword evidence="4" id="KW-0808">Transferase</keyword>
<feature type="domain" description="GST N-terminal" evidence="6">
    <location>
        <begin position="1"/>
        <end position="86"/>
    </location>
</feature>
<dbReference type="InterPro" id="IPR004045">
    <property type="entry name" value="Glutathione_S-Trfase_N"/>
</dbReference>
<evidence type="ECO:0000259" key="6">
    <source>
        <dbReference type="PROSITE" id="PS50404"/>
    </source>
</evidence>
<dbReference type="GeneTree" id="ENSGT00940000166100"/>
<dbReference type="PANTHER" id="PTHR11571">
    <property type="entry name" value="GLUTATHIONE S-TRANSFERASE"/>
    <property type="match status" value="1"/>
</dbReference>
<evidence type="ECO:0000256" key="2">
    <source>
        <dbReference type="ARBA" id="ARBA00005861"/>
    </source>
</evidence>
<dbReference type="SFLD" id="SFLDG00363">
    <property type="entry name" value="AMPS_(cytGST):_Alpha-__Mu-__Pi"/>
    <property type="match status" value="1"/>
</dbReference>
<dbReference type="Pfam" id="PF14497">
    <property type="entry name" value="GST_C_3"/>
    <property type="match status" value="1"/>
</dbReference>
<comment type="function">
    <text evidence="1">Conjugation of reduced glutathione to a wide number of exogenous and endogenous hydrophobic electrophiles.</text>
</comment>
<dbReference type="PROSITE" id="PS50404">
    <property type="entry name" value="GST_NTER"/>
    <property type="match status" value="1"/>
</dbReference>
<proteinExistence type="inferred from homology"/>
<dbReference type="InterPro" id="IPR010987">
    <property type="entry name" value="Glutathione-S-Trfase_C-like"/>
</dbReference>
<dbReference type="InterPro" id="IPR004046">
    <property type="entry name" value="GST_C"/>
</dbReference>
<evidence type="ECO:0000313" key="8">
    <source>
        <dbReference type="Ensembl" id="ENSCINP00000017625.3"/>
    </source>
</evidence>
<dbReference type="FunFam" id="1.20.1050.10:FF:000003">
    <property type="entry name" value="Glutathione S-transferase 2"/>
    <property type="match status" value="1"/>
</dbReference>
<feature type="domain" description="GST C-terminal" evidence="7">
    <location>
        <begin position="89"/>
        <end position="207"/>
    </location>
</feature>
<dbReference type="InterPro" id="IPR036249">
    <property type="entry name" value="Thioredoxin-like_sf"/>
</dbReference>
<dbReference type="Pfam" id="PF02798">
    <property type="entry name" value="GST_N"/>
    <property type="match status" value="1"/>
</dbReference>
<dbReference type="EC" id="2.5.1.18" evidence="3"/>
<dbReference type="InterPro" id="IPR036282">
    <property type="entry name" value="Glutathione-S-Trfase_C_sf"/>
</dbReference>
<protein>
    <recommendedName>
        <fullName evidence="3">glutathione transferase</fullName>
        <ecNumber evidence="3">2.5.1.18</ecNumber>
    </recommendedName>
</protein>
<dbReference type="Ensembl" id="ENSCINT00000017625.3">
    <property type="protein sequence ID" value="ENSCINP00000017625.3"/>
    <property type="gene ID" value="ENSCING00000008635.3"/>
</dbReference>
<dbReference type="SFLD" id="SFLDS00019">
    <property type="entry name" value="Glutathione_Transferase_(cytos"/>
    <property type="match status" value="1"/>
</dbReference>
<evidence type="ECO:0000256" key="5">
    <source>
        <dbReference type="ARBA" id="ARBA00047960"/>
    </source>
</evidence>
<dbReference type="Gene3D" id="3.40.30.10">
    <property type="entry name" value="Glutaredoxin"/>
    <property type="match status" value="1"/>
</dbReference>
<dbReference type="InterPro" id="IPR040079">
    <property type="entry name" value="Glutathione_S-Trfase"/>
</dbReference>
<sequence length="219" mass="25450">LLGYWDLRGLGEPIRLMLEHAGADYVEKKYQHYKLADGYDRTDWHSVKFSLGLAYPNLPYLIDGDVKVTESWAIMKYLSRKFEKLGPENEEERIKCDVTEGVVQDFRQGFTSMCYNPDFESLKTNYLRDLPGKLEMFEKNLSSSGWLAGPKITYVDFAFCETLDEMRLTFPGCFDKHPNLLDYLERFNALEKIASYKCSDRFHQFPVNGKMAAWIGEAE</sequence>
<reference evidence="8" key="3">
    <citation type="submission" date="2025-09" db="UniProtKB">
        <authorList>
            <consortium name="Ensembl"/>
        </authorList>
    </citation>
    <scope>IDENTIFICATION</scope>
</reference>
<accession>F7AHC2</accession>
<dbReference type="PANTHER" id="PTHR11571:SF222">
    <property type="entry name" value="GLUTATHIONE TRANSFERASE"/>
    <property type="match status" value="1"/>
</dbReference>
<dbReference type="HOGENOM" id="CLU_039475_2_0_1"/>
<dbReference type="SUPFAM" id="SSF52833">
    <property type="entry name" value="Thioredoxin-like"/>
    <property type="match status" value="1"/>
</dbReference>
<evidence type="ECO:0000256" key="3">
    <source>
        <dbReference type="ARBA" id="ARBA00012452"/>
    </source>
</evidence>
<dbReference type="SUPFAM" id="SSF47616">
    <property type="entry name" value="GST C-terminal domain-like"/>
    <property type="match status" value="1"/>
</dbReference>
<evidence type="ECO:0000256" key="1">
    <source>
        <dbReference type="ARBA" id="ARBA00003701"/>
    </source>
</evidence>
<comment type="catalytic activity">
    <reaction evidence="5">
        <text>RX + glutathione = an S-substituted glutathione + a halide anion + H(+)</text>
        <dbReference type="Rhea" id="RHEA:16437"/>
        <dbReference type="ChEBI" id="CHEBI:15378"/>
        <dbReference type="ChEBI" id="CHEBI:16042"/>
        <dbReference type="ChEBI" id="CHEBI:17792"/>
        <dbReference type="ChEBI" id="CHEBI:57925"/>
        <dbReference type="ChEBI" id="CHEBI:90779"/>
        <dbReference type="EC" id="2.5.1.18"/>
    </reaction>
</comment>
<dbReference type="PROSITE" id="PS50405">
    <property type="entry name" value="GST_CTER"/>
    <property type="match status" value="1"/>
</dbReference>
<dbReference type="AlphaFoldDB" id="F7AHC2"/>
<evidence type="ECO:0000259" key="7">
    <source>
        <dbReference type="PROSITE" id="PS50405"/>
    </source>
</evidence>
<evidence type="ECO:0000256" key="4">
    <source>
        <dbReference type="ARBA" id="ARBA00022679"/>
    </source>
</evidence>
<reference evidence="9" key="1">
    <citation type="journal article" date="2002" name="Science">
        <title>The draft genome of Ciona intestinalis: insights into chordate and vertebrate origins.</title>
        <authorList>
            <person name="Dehal P."/>
            <person name="Satou Y."/>
            <person name="Campbell R.K."/>
            <person name="Chapman J."/>
            <person name="Degnan B."/>
            <person name="De Tomaso A."/>
            <person name="Davidson B."/>
            <person name="Di Gregorio A."/>
            <person name="Gelpke M."/>
            <person name="Goodstein D.M."/>
            <person name="Harafuji N."/>
            <person name="Hastings K.E."/>
            <person name="Ho I."/>
            <person name="Hotta K."/>
            <person name="Huang W."/>
            <person name="Kawashima T."/>
            <person name="Lemaire P."/>
            <person name="Martinez D."/>
            <person name="Meinertzhagen I.A."/>
            <person name="Necula S."/>
            <person name="Nonaka M."/>
            <person name="Putnam N."/>
            <person name="Rash S."/>
            <person name="Saiga H."/>
            <person name="Satake M."/>
            <person name="Terry A."/>
            <person name="Yamada L."/>
            <person name="Wang H.G."/>
            <person name="Awazu S."/>
            <person name="Azumi K."/>
            <person name="Boore J."/>
            <person name="Branno M."/>
            <person name="Chin-Bow S."/>
            <person name="DeSantis R."/>
            <person name="Doyle S."/>
            <person name="Francino P."/>
            <person name="Keys D.N."/>
            <person name="Haga S."/>
            <person name="Hayashi H."/>
            <person name="Hino K."/>
            <person name="Imai K.S."/>
            <person name="Inaba K."/>
            <person name="Kano S."/>
            <person name="Kobayashi K."/>
            <person name="Kobayashi M."/>
            <person name="Lee B.I."/>
            <person name="Makabe K.W."/>
            <person name="Manohar C."/>
            <person name="Matassi G."/>
            <person name="Medina M."/>
            <person name="Mochizuki Y."/>
            <person name="Mount S."/>
            <person name="Morishita T."/>
            <person name="Miura S."/>
            <person name="Nakayama A."/>
            <person name="Nishizaka S."/>
            <person name="Nomoto H."/>
            <person name="Ohta F."/>
            <person name="Oishi K."/>
            <person name="Rigoutsos I."/>
            <person name="Sano M."/>
            <person name="Sasaki A."/>
            <person name="Sasakura Y."/>
            <person name="Shoguchi E."/>
            <person name="Shin-i T."/>
            <person name="Spagnuolo A."/>
            <person name="Stainier D."/>
            <person name="Suzuki M.M."/>
            <person name="Tassy O."/>
            <person name="Takatori N."/>
            <person name="Tokuoka M."/>
            <person name="Yagi K."/>
            <person name="Yoshizaki F."/>
            <person name="Wada S."/>
            <person name="Zhang C."/>
            <person name="Hyatt P.D."/>
            <person name="Larimer F."/>
            <person name="Detter C."/>
            <person name="Doggett N."/>
            <person name="Glavina T."/>
            <person name="Hawkins T."/>
            <person name="Richardson P."/>
            <person name="Lucas S."/>
            <person name="Kohara Y."/>
            <person name="Levine M."/>
            <person name="Satoh N."/>
            <person name="Rokhsar D.S."/>
        </authorList>
    </citation>
    <scope>NUCLEOTIDE SEQUENCE [LARGE SCALE GENOMIC DNA]</scope>
</reference>
<dbReference type="SFLD" id="SFLDG01205">
    <property type="entry name" value="AMPS.1"/>
    <property type="match status" value="1"/>
</dbReference>
<dbReference type="GO" id="GO:0004364">
    <property type="term" value="F:glutathione transferase activity"/>
    <property type="evidence" value="ECO:0000318"/>
    <property type="project" value="GO_Central"/>
</dbReference>
<keyword evidence="9" id="KW-1185">Reference proteome</keyword>
<dbReference type="InterPro" id="IPR050213">
    <property type="entry name" value="GST_superfamily"/>
</dbReference>
<comment type="similarity">
    <text evidence="2">Belongs to the GST superfamily. Mu family.</text>
</comment>
<dbReference type="GO" id="GO:0006749">
    <property type="term" value="P:glutathione metabolic process"/>
    <property type="evidence" value="ECO:0000318"/>
    <property type="project" value="GO_Central"/>
</dbReference>